<gene>
    <name evidence="2" type="primary">JRKL_72</name>
    <name evidence="2" type="ORF">AVEN_5989_1</name>
</gene>
<evidence type="ECO:0000313" key="2">
    <source>
        <dbReference type="EMBL" id="GBN69407.1"/>
    </source>
</evidence>
<protein>
    <submittedName>
        <fullName evidence="2">Jerky-like</fullName>
    </submittedName>
</protein>
<comment type="caution">
    <text evidence="2">The sequence shown here is derived from an EMBL/GenBank/DDBJ whole genome shotgun (WGS) entry which is preliminary data.</text>
</comment>
<evidence type="ECO:0000313" key="3">
    <source>
        <dbReference type="Proteomes" id="UP000499080"/>
    </source>
</evidence>
<dbReference type="InterPro" id="IPR050863">
    <property type="entry name" value="CenT-Element_Derived"/>
</dbReference>
<dbReference type="AlphaFoldDB" id="A0A4Y2R166"/>
<dbReference type="PANTHER" id="PTHR19303:SF73">
    <property type="entry name" value="PROTEIN PDC2"/>
    <property type="match status" value="1"/>
</dbReference>
<dbReference type="OrthoDB" id="6436938at2759"/>
<organism evidence="2 3">
    <name type="scientific">Araneus ventricosus</name>
    <name type="common">Orbweaver spider</name>
    <name type="synonym">Epeira ventricosa</name>
    <dbReference type="NCBI Taxonomy" id="182803"/>
    <lineage>
        <taxon>Eukaryota</taxon>
        <taxon>Metazoa</taxon>
        <taxon>Ecdysozoa</taxon>
        <taxon>Arthropoda</taxon>
        <taxon>Chelicerata</taxon>
        <taxon>Arachnida</taxon>
        <taxon>Araneae</taxon>
        <taxon>Araneomorphae</taxon>
        <taxon>Entelegynae</taxon>
        <taxon>Araneoidea</taxon>
        <taxon>Araneidae</taxon>
        <taxon>Araneus</taxon>
    </lineage>
</organism>
<dbReference type="Pfam" id="PF03184">
    <property type="entry name" value="DDE_1"/>
    <property type="match status" value="1"/>
</dbReference>
<dbReference type="InterPro" id="IPR004875">
    <property type="entry name" value="DDE_SF_endonuclease_dom"/>
</dbReference>
<dbReference type="GO" id="GO:0005634">
    <property type="term" value="C:nucleus"/>
    <property type="evidence" value="ECO:0007669"/>
    <property type="project" value="TreeGrafter"/>
</dbReference>
<keyword evidence="3" id="KW-1185">Reference proteome</keyword>
<name>A0A4Y2R166_ARAVE</name>
<proteinExistence type="predicted"/>
<dbReference type="Proteomes" id="UP000499080">
    <property type="component" value="Unassembled WGS sequence"/>
</dbReference>
<evidence type="ECO:0000259" key="1">
    <source>
        <dbReference type="Pfam" id="PF03184"/>
    </source>
</evidence>
<sequence>MKLLLLARKNLKDCVMILGCANASGSHRVKLTLVGKSKTARCFKNINKTALPVHYMHEESAWMNSSLFSERFRDCFLPEVKKNLKKLKFKKAILLMYNAHALSDVETLKAENITCYSCPRTQPPFYSRWDQGVIESMKRRYRKQLLSKLLFEGDDDEEKAVCSIGSVVESINAERLCLHD</sequence>
<dbReference type="GO" id="GO:0003677">
    <property type="term" value="F:DNA binding"/>
    <property type="evidence" value="ECO:0007669"/>
    <property type="project" value="TreeGrafter"/>
</dbReference>
<reference evidence="2 3" key="1">
    <citation type="journal article" date="2019" name="Sci. Rep.">
        <title>Orb-weaving spider Araneus ventricosus genome elucidates the spidroin gene catalogue.</title>
        <authorList>
            <person name="Kono N."/>
            <person name="Nakamura H."/>
            <person name="Ohtoshi R."/>
            <person name="Moran D.A.P."/>
            <person name="Shinohara A."/>
            <person name="Yoshida Y."/>
            <person name="Fujiwara M."/>
            <person name="Mori M."/>
            <person name="Tomita M."/>
            <person name="Arakawa K."/>
        </authorList>
    </citation>
    <scope>NUCLEOTIDE SEQUENCE [LARGE SCALE GENOMIC DNA]</scope>
</reference>
<feature type="domain" description="DDE-1" evidence="1">
    <location>
        <begin position="15"/>
        <end position="158"/>
    </location>
</feature>
<dbReference type="EMBL" id="BGPR01015476">
    <property type="protein sequence ID" value="GBN69407.1"/>
    <property type="molecule type" value="Genomic_DNA"/>
</dbReference>
<dbReference type="PANTHER" id="PTHR19303">
    <property type="entry name" value="TRANSPOSON"/>
    <property type="match status" value="1"/>
</dbReference>
<accession>A0A4Y2R166</accession>